<dbReference type="AlphaFoldDB" id="A0A4S3PJB1"/>
<feature type="transmembrane region" description="Helical" evidence="1">
    <location>
        <begin position="45"/>
        <end position="68"/>
    </location>
</feature>
<keyword evidence="1" id="KW-0812">Transmembrane</keyword>
<dbReference type="Gene3D" id="1.10.3950.10">
    <property type="entry name" value="putative ecf-type sigma factor negative effector from bacillus cereus"/>
    <property type="match status" value="1"/>
</dbReference>
<evidence type="ECO:0008006" key="4">
    <source>
        <dbReference type="Google" id="ProtNLM"/>
    </source>
</evidence>
<dbReference type="EMBL" id="SLUB01000075">
    <property type="protein sequence ID" value="THE09507.1"/>
    <property type="molecule type" value="Genomic_DNA"/>
</dbReference>
<dbReference type="OrthoDB" id="2868270at2"/>
<keyword evidence="1" id="KW-1133">Transmembrane helix</keyword>
<name>A0A4S3PJB1_9BACI</name>
<dbReference type="InterPro" id="IPR038267">
    <property type="entry name" value="ECF_sigma_eff"/>
</dbReference>
<proteinExistence type="predicted"/>
<organism evidence="2 3">
    <name type="scientific">Bacillus timonensis</name>
    <dbReference type="NCBI Taxonomy" id="1033734"/>
    <lineage>
        <taxon>Bacteria</taxon>
        <taxon>Bacillati</taxon>
        <taxon>Bacillota</taxon>
        <taxon>Bacilli</taxon>
        <taxon>Bacillales</taxon>
        <taxon>Bacillaceae</taxon>
        <taxon>Bacillus</taxon>
    </lineage>
</organism>
<gene>
    <name evidence="2" type="ORF">E1I69_22090</name>
</gene>
<sequence length="167" mass="19313">MENKLKEEIQELKIPREKIQQRIEIGVNQAEDKMKHNKNNHYPKWILNLIASVILIGATLTFGGSYIADAADSLINKVFGSKEELMNNFEGESEESLVGLEQDLSFIEDQLTEEEFADLTQLSKEQFEIVKQMNLENRKSPNEEEEKRLNEIQEKLQAYVKKAEANK</sequence>
<accession>A0A4S3PJB1</accession>
<comment type="caution">
    <text evidence="2">The sequence shown here is derived from an EMBL/GenBank/DDBJ whole genome shotgun (WGS) entry which is preliminary data.</text>
</comment>
<protein>
    <recommendedName>
        <fullName evidence="4">DUF3600 domain-containing protein</fullName>
    </recommendedName>
</protein>
<dbReference type="Proteomes" id="UP000306477">
    <property type="component" value="Unassembled WGS sequence"/>
</dbReference>
<reference evidence="2 3" key="1">
    <citation type="journal article" date="2019" name="Indoor Air">
        <title>Impacts of indoor surface finishes on bacterial viability.</title>
        <authorList>
            <person name="Hu J."/>
            <person name="Maamar S.B."/>
            <person name="Glawe A.J."/>
            <person name="Gottel N."/>
            <person name="Gilbert J.A."/>
            <person name="Hartmann E.M."/>
        </authorList>
    </citation>
    <scope>NUCLEOTIDE SEQUENCE [LARGE SCALE GENOMIC DNA]</scope>
    <source>
        <strain evidence="2 3">AF060A6</strain>
    </source>
</reference>
<keyword evidence="3" id="KW-1185">Reference proteome</keyword>
<evidence type="ECO:0000256" key="1">
    <source>
        <dbReference type="SAM" id="Phobius"/>
    </source>
</evidence>
<evidence type="ECO:0000313" key="2">
    <source>
        <dbReference type="EMBL" id="THE09507.1"/>
    </source>
</evidence>
<keyword evidence="1" id="KW-0472">Membrane</keyword>
<evidence type="ECO:0000313" key="3">
    <source>
        <dbReference type="Proteomes" id="UP000306477"/>
    </source>
</evidence>
<dbReference type="RefSeq" id="WP_136381698.1">
    <property type="nucleotide sequence ID" value="NZ_SLUB01000075.1"/>
</dbReference>